<dbReference type="Pfam" id="PF00117">
    <property type="entry name" value="GATase"/>
    <property type="match status" value="1"/>
</dbReference>
<protein>
    <recommendedName>
        <fullName evidence="10">Imidazole glycerol phosphate synthase subunit HisH</fullName>
        <ecNumber evidence="10">4.3.2.10</ecNumber>
    </recommendedName>
    <alternativeName>
        <fullName evidence="10">IGP synthase glutaminase subunit</fullName>
        <ecNumber evidence="10">3.5.1.2</ecNumber>
    </alternativeName>
    <alternativeName>
        <fullName evidence="10">IGP synthase subunit HisH</fullName>
    </alternativeName>
    <alternativeName>
        <fullName evidence="10">ImGP synthase subunit HisH</fullName>
        <shortName evidence="10">IGPS subunit HisH</shortName>
    </alternativeName>
</protein>
<dbReference type="GO" id="GO:0005737">
    <property type="term" value="C:cytoplasm"/>
    <property type="evidence" value="ECO:0007669"/>
    <property type="project" value="UniProtKB-SubCell"/>
</dbReference>
<keyword evidence="5 10" id="KW-0315">Glutamine amidotransferase</keyword>
<dbReference type="NCBIfam" id="TIGR01855">
    <property type="entry name" value="IMP_synth_hisH"/>
    <property type="match status" value="1"/>
</dbReference>
<dbReference type="AlphaFoldDB" id="A0A6J4UKQ2"/>
<feature type="active site" evidence="10 11">
    <location>
        <position position="181"/>
    </location>
</feature>
<keyword evidence="10" id="KW-0963">Cytoplasm</keyword>
<comment type="function">
    <text evidence="10">IGPS catalyzes the conversion of PRFAR and glutamine to IGP, AICAR and glutamate. The HisH subunit catalyzes the hydrolysis of glutamine to glutamate and ammonia as part of the synthesis of IGP and AICAR. The resulting ammonia molecule is channeled to the active site of HisF.</text>
</comment>
<dbReference type="InterPro" id="IPR029062">
    <property type="entry name" value="Class_I_gatase-like"/>
</dbReference>
<comment type="catalytic activity">
    <reaction evidence="8 10">
        <text>5-[(5-phospho-1-deoxy-D-ribulos-1-ylimino)methylamino]-1-(5-phospho-beta-D-ribosyl)imidazole-4-carboxamide + L-glutamine = D-erythro-1-(imidazol-4-yl)glycerol 3-phosphate + 5-amino-1-(5-phospho-beta-D-ribosyl)imidazole-4-carboxamide + L-glutamate + H(+)</text>
        <dbReference type="Rhea" id="RHEA:24793"/>
        <dbReference type="ChEBI" id="CHEBI:15378"/>
        <dbReference type="ChEBI" id="CHEBI:29985"/>
        <dbReference type="ChEBI" id="CHEBI:58278"/>
        <dbReference type="ChEBI" id="CHEBI:58359"/>
        <dbReference type="ChEBI" id="CHEBI:58475"/>
        <dbReference type="ChEBI" id="CHEBI:58525"/>
        <dbReference type="EC" id="4.3.2.10"/>
    </reaction>
</comment>
<dbReference type="CDD" id="cd01748">
    <property type="entry name" value="GATase1_IGP_Synthase"/>
    <property type="match status" value="1"/>
</dbReference>
<evidence type="ECO:0000256" key="3">
    <source>
        <dbReference type="ARBA" id="ARBA00022605"/>
    </source>
</evidence>
<evidence type="ECO:0000256" key="4">
    <source>
        <dbReference type="ARBA" id="ARBA00022801"/>
    </source>
</evidence>
<dbReference type="GO" id="GO:0004359">
    <property type="term" value="F:glutaminase activity"/>
    <property type="evidence" value="ECO:0007669"/>
    <property type="project" value="UniProtKB-EC"/>
</dbReference>
<dbReference type="InterPro" id="IPR010139">
    <property type="entry name" value="Imidazole-glycPsynth_HisH"/>
</dbReference>
<evidence type="ECO:0000256" key="8">
    <source>
        <dbReference type="ARBA" id="ARBA00047838"/>
    </source>
</evidence>
<dbReference type="GO" id="GO:0000105">
    <property type="term" value="P:L-histidine biosynthetic process"/>
    <property type="evidence" value="ECO:0007669"/>
    <property type="project" value="UniProtKB-UniRule"/>
</dbReference>
<evidence type="ECO:0000256" key="9">
    <source>
        <dbReference type="ARBA" id="ARBA00049534"/>
    </source>
</evidence>
<dbReference type="EMBL" id="CADCWH010000158">
    <property type="protein sequence ID" value="CAA9552147.1"/>
    <property type="molecule type" value="Genomic_DNA"/>
</dbReference>
<feature type="active site" evidence="10 11">
    <location>
        <position position="179"/>
    </location>
</feature>
<comment type="subcellular location">
    <subcellularLocation>
        <location evidence="10">Cytoplasm</location>
    </subcellularLocation>
</comment>
<keyword evidence="13" id="KW-0808">Transferase</keyword>
<keyword evidence="4 10" id="KW-0378">Hydrolase</keyword>
<name>A0A6J4UKQ2_9BACT</name>
<dbReference type="InterPro" id="IPR017926">
    <property type="entry name" value="GATASE"/>
</dbReference>
<dbReference type="PROSITE" id="PS51273">
    <property type="entry name" value="GATASE_TYPE_1"/>
    <property type="match status" value="1"/>
</dbReference>
<dbReference type="SUPFAM" id="SSF52317">
    <property type="entry name" value="Class I glutamine amidotransferase-like"/>
    <property type="match status" value="1"/>
</dbReference>
<keyword evidence="6 10" id="KW-0368">Histidine biosynthesis</keyword>
<dbReference type="EC" id="4.3.2.10" evidence="10"/>
<sequence length="224" mass="22929">MIAIVDYGAGNLRSISRALASQGAEAVISGDPRTVGSADAVILPGVGNAGHAMDTLGRLGLIDPLRAVVRRGSPMVGVCLGMQLLFGHQEEGGGQGLGFLPGRVRRLAGPVKVPHMGWNRARMVRDGQFGEAGDERDYYFVHSYVVEPDDPADVLAETTYGEAFPSIVGRDNVVGFQFHPEKSGAAGLALLAVIAAGGTGFGRAAASHPILAPLGTGAGASSAS</sequence>
<evidence type="ECO:0000256" key="10">
    <source>
        <dbReference type="HAMAP-Rule" id="MF_00278"/>
    </source>
</evidence>
<dbReference type="HAMAP" id="MF_00278">
    <property type="entry name" value="HisH"/>
    <property type="match status" value="1"/>
</dbReference>
<dbReference type="GO" id="GO:0016829">
    <property type="term" value="F:lyase activity"/>
    <property type="evidence" value="ECO:0007669"/>
    <property type="project" value="UniProtKB-KW"/>
</dbReference>
<dbReference type="EC" id="3.5.1.2" evidence="10"/>
<feature type="domain" description="Glutamine amidotransferase" evidence="12">
    <location>
        <begin position="4"/>
        <end position="184"/>
    </location>
</feature>
<organism evidence="13">
    <name type="scientific">uncultured Thermomicrobiales bacterium</name>
    <dbReference type="NCBI Taxonomy" id="1645740"/>
    <lineage>
        <taxon>Bacteria</taxon>
        <taxon>Pseudomonadati</taxon>
        <taxon>Thermomicrobiota</taxon>
        <taxon>Thermomicrobia</taxon>
        <taxon>Thermomicrobiales</taxon>
        <taxon>environmental samples</taxon>
    </lineage>
</organism>
<feature type="active site" description="Nucleophile" evidence="10 11">
    <location>
        <position position="79"/>
    </location>
</feature>
<evidence type="ECO:0000256" key="7">
    <source>
        <dbReference type="ARBA" id="ARBA00023239"/>
    </source>
</evidence>
<reference evidence="13" key="1">
    <citation type="submission" date="2020-02" db="EMBL/GenBank/DDBJ databases">
        <authorList>
            <person name="Meier V. D."/>
        </authorList>
    </citation>
    <scope>NUCLEOTIDE SEQUENCE</scope>
    <source>
        <strain evidence="13">AVDCRST_MAG70</strain>
    </source>
</reference>
<dbReference type="GO" id="GO:0000107">
    <property type="term" value="F:imidazoleglycerol-phosphate synthase activity"/>
    <property type="evidence" value="ECO:0007669"/>
    <property type="project" value="UniProtKB-UniRule"/>
</dbReference>
<comment type="pathway">
    <text evidence="1 10">Amino-acid biosynthesis; L-histidine biosynthesis; L-histidine from 5-phospho-alpha-D-ribose 1-diphosphate: step 5/9.</text>
</comment>
<dbReference type="PANTHER" id="PTHR42701:SF1">
    <property type="entry name" value="IMIDAZOLE GLYCEROL PHOSPHATE SYNTHASE SUBUNIT HISH"/>
    <property type="match status" value="1"/>
</dbReference>
<accession>A0A6J4UKQ2</accession>
<comment type="catalytic activity">
    <reaction evidence="9 10">
        <text>L-glutamine + H2O = L-glutamate + NH4(+)</text>
        <dbReference type="Rhea" id="RHEA:15889"/>
        <dbReference type="ChEBI" id="CHEBI:15377"/>
        <dbReference type="ChEBI" id="CHEBI:28938"/>
        <dbReference type="ChEBI" id="CHEBI:29985"/>
        <dbReference type="ChEBI" id="CHEBI:58359"/>
        <dbReference type="EC" id="3.5.1.2"/>
    </reaction>
</comment>
<evidence type="ECO:0000256" key="6">
    <source>
        <dbReference type="ARBA" id="ARBA00023102"/>
    </source>
</evidence>
<gene>
    <name evidence="10" type="primary">hisH</name>
    <name evidence="13" type="ORF">AVDCRST_MAG70-1014</name>
</gene>
<dbReference type="UniPathway" id="UPA00031">
    <property type="reaction ID" value="UER00010"/>
</dbReference>
<evidence type="ECO:0000313" key="13">
    <source>
        <dbReference type="EMBL" id="CAA9552147.1"/>
    </source>
</evidence>
<dbReference type="PANTHER" id="PTHR42701">
    <property type="entry name" value="IMIDAZOLE GLYCEROL PHOSPHATE SYNTHASE SUBUNIT HISH"/>
    <property type="match status" value="1"/>
</dbReference>
<dbReference type="PROSITE" id="PS51274">
    <property type="entry name" value="GATASE_COBBQ"/>
    <property type="match status" value="1"/>
</dbReference>
<evidence type="ECO:0000256" key="5">
    <source>
        <dbReference type="ARBA" id="ARBA00022962"/>
    </source>
</evidence>
<keyword evidence="3 10" id="KW-0028">Amino-acid biosynthesis</keyword>
<dbReference type="PIRSF" id="PIRSF000495">
    <property type="entry name" value="Amidotransf_hisH"/>
    <property type="match status" value="1"/>
</dbReference>
<evidence type="ECO:0000256" key="11">
    <source>
        <dbReference type="PIRSR" id="PIRSR000495-1"/>
    </source>
</evidence>
<dbReference type="Gene3D" id="3.40.50.880">
    <property type="match status" value="1"/>
</dbReference>
<evidence type="ECO:0000256" key="2">
    <source>
        <dbReference type="ARBA" id="ARBA00011152"/>
    </source>
</evidence>
<comment type="subunit">
    <text evidence="2 10">Heterodimer of HisH and HisF.</text>
</comment>
<evidence type="ECO:0000259" key="12">
    <source>
        <dbReference type="Pfam" id="PF00117"/>
    </source>
</evidence>
<evidence type="ECO:0000256" key="1">
    <source>
        <dbReference type="ARBA" id="ARBA00005091"/>
    </source>
</evidence>
<proteinExistence type="inferred from homology"/>
<keyword evidence="7 10" id="KW-0456">Lyase</keyword>
<keyword evidence="13" id="KW-0328">Glycosyltransferase</keyword>